<dbReference type="Pfam" id="PF00254">
    <property type="entry name" value="FKBP_C"/>
    <property type="match status" value="1"/>
</dbReference>
<gene>
    <name evidence="8" type="ORF">OLMES_0824</name>
</gene>
<dbReference type="EC" id="5.2.1.8" evidence="6"/>
<dbReference type="Proteomes" id="UP000196027">
    <property type="component" value="Chromosome"/>
</dbReference>
<evidence type="ECO:0000256" key="6">
    <source>
        <dbReference type="RuleBase" id="RU003915"/>
    </source>
</evidence>
<comment type="similarity">
    <text evidence="2 6">Belongs to the FKBP-type PPIase family.</text>
</comment>
<feature type="domain" description="PPIase FKBP-type" evidence="7">
    <location>
        <begin position="9"/>
        <end position="83"/>
    </location>
</feature>
<dbReference type="OrthoDB" id="9808891at2"/>
<evidence type="ECO:0000256" key="2">
    <source>
        <dbReference type="ARBA" id="ARBA00006577"/>
    </source>
</evidence>
<proteinExistence type="inferred from homology"/>
<sequence length="147" mass="16148">MTDNVVKAGVKVTLNFSLKLENGDIVDTTFDKKPAVFEMGDGNLPEAFEKLILGMSSGQRSEFNVRPEDGFGQHNPNNVQQIPRTQFGDDVLLEPGLLISFADAGQNELPGMVVEYDDQNVTIDFNHPLAGRALLFEAEIVQIDPVD</sequence>
<dbReference type="Gene3D" id="3.10.50.40">
    <property type="match status" value="1"/>
</dbReference>
<keyword evidence="9" id="KW-1185">Reference proteome</keyword>
<dbReference type="KEGG" id="ome:OLMES_0824"/>
<evidence type="ECO:0000313" key="9">
    <source>
        <dbReference type="Proteomes" id="UP000196027"/>
    </source>
</evidence>
<dbReference type="RefSeq" id="WP_087464319.1">
    <property type="nucleotide sequence ID" value="NZ_CP021425.1"/>
</dbReference>
<evidence type="ECO:0000256" key="4">
    <source>
        <dbReference type="ARBA" id="ARBA00023235"/>
    </source>
</evidence>
<dbReference type="InterPro" id="IPR001179">
    <property type="entry name" value="PPIase_FKBP_dom"/>
</dbReference>
<dbReference type="SUPFAM" id="SSF54534">
    <property type="entry name" value="FKBP-like"/>
    <property type="match status" value="1"/>
</dbReference>
<dbReference type="InterPro" id="IPR048261">
    <property type="entry name" value="SlpA/SlyD-like_ins_sf"/>
</dbReference>
<protein>
    <recommendedName>
        <fullName evidence="6">Peptidyl-prolyl cis-trans isomerase</fullName>
        <ecNumber evidence="6">5.2.1.8</ecNumber>
    </recommendedName>
</protein>
<organism evidence="8 9">
    <name type="scientific">Oleiphilus messinensis</name>
    <dbReference type="NCBI Taxonomy" id="141451"/>
    <lineage>
        <taxon>Bacteria</taxon>
        <taxon>Pseudomonadati</taxon>
        <taxon>Pseudomonadota</taxon>
        <taxon>Gammaproteobacteria</taxon>
        <taxon>Oceanospirillales</taxon>
        <taxon>Oleiphilaceae</taxon>
        <taxon>Oleiphilus</taxon>
    </lineage>
</organism>
<dbReference type="Gene3D" id="2.40.10.330">
    <property type="match status" value="1"/>
</dbReference>
<keyword evidence="3 5" id="KW-0697">Rotamase</keyword>
<dbReference type="GO" id="GO:0003755">
    <property type="term" value="F:peptidyl-prolyl cis-trans isomerase activity"/>
    <property type="evidence" value="ECO:0007669"/>
    <property type="project" value="UniProtKB-UniRule"/>
</dbReference>
<evidence type="ECO:0000256" key="5">
    <source>
        <dbReference type="PROSITE-ProRule" id="PRU00277"/>
    </source>
</evidence>
<dbReference type="InterPro" id="IPR046357">
    <property type="entry name" value="PPIase_dom_sf"/>
</dbReference>
<evidence type="ECO:0000313" key="8">
    <source>
        <dbReference type="EMBL" id="ARU54916.1"/>
    </source>
</evidence>
<keyword evidence="4 5" id="KW-0413">Isomerase</keyword>
<dbReference type="AlphaFoldDB" id="A0A1Y0I556"/>
<name>A0A1Y0I556_9GAMM</name>
<evidence type="ECO:0000259" key="7">
    <source>
        <dbReference type="PROSITE" id="PS50059"/>
    </source>
</evidence>
<dbReference type="PANTHER" id="PTHR47861:SF4">
    <property type="entry name" value="FKBP-TYPE 16 KDA PEPTIDYL-PROLYL CIS-TRANS ISOMERASE"/>
    <property type="match status" value="1"/>
</dbReference>
<dbReference type="PROSITE" id="PS50059">
    <property type="entry name" value="FKBP_PPIASE"/>
    <property type="match status" value="1"/>
</dbReference>
<comment type="catalytic activity">
    <reaction evidence="1 5 6">
        <text>[protein]-peptidylproline (omega=180) = [protein]-peptidylproline (omega=0)</text>
        <dbReference type="Rhea" id="RHEA:16237"/>
        <dbReference type="Rhea" id="RHEA-COMP:10747"/>
        <dbReference type="Rhea" id="RHEA-COMP:10748"/>
        <dbReference type="ChEBI" id="CHEBI:83833"/>
        <dbReference type="ChEBI" id="CHEBI:83834"/>
        <dbReference type="EC" id="5.2.1.8"/>
    </reaction>
</comment>
<dbReference type="EMBL" id="CP021425">
    <property type="protein sequence ID" value="ARU54916.1"/>
    <property type="molecule type" value="Genomic_DNA"/>
</dbReference>
<reference evidence="8 9" key="1">
    <citation type="submission" date="2017-05" db="EMBL/GenBank/DDBJ databases">
        <title>Genomic insights into alkan degradation activity of Oleiphilus messinensis.</title>
        <authorList>
            <person name="Kozyavkin S.A."/>
            <person name="Slesarev A.I."/>
            <person name="Golyshin P.N."/>
            <person name="Korzhenkov A."/>
            <person name="Golyshina O.N."/>
            <person name="Toshchakov S.V."/>
        </authorList>
    </citation>
    <scope>NUCLEOTIDE SEQUENCE [LARGE SCALE GENOMIC DNA]</scope>
    <source>
        <strain evidence="8 9">ME102</strain>
    </source>
</reference>
<evidence type="ECO:0000256" key="3">
    <source>
        <dbReference type="ARBA" id="ARBA00023110"/>
    </source>
</evidence>
<accession>A0A1Y0I556</accession>
<dbReference type="PANTHER" id="PTHR47861">
    <property type="entry name" value="FKBP-TYPE PEPTIDYL-PROLYL CIS-TRANS ISOMERASE SLYD"/>
    <property type="match status" value="1"/>
</dbReference>
<evidence type="ECO:0000256" key="1">
    <source>
        <dbReference type="ARBA" id="ARBA00000971"/>
    </source>
</evidence>